<proteinExistence type="predicted"/>
<keyword evidence="2" id="KW-1185">Reference proteome</keyword>
<evidence type="ECO:0000313" key="2">
    <source>
        <dbReference type="Proteomes" id="UP000019678"/>
    </source>
</evidence>
<dbReference type="OrthoDB" id="5519894at2"/>
<organism evidence="1 2">
    <name type="scientific">Chondromyces apiculatus DSM 436</name>
    <dbReference type="NCBI Taxonomy" id="1192034"/>
    <lineage>
        <taxon>Bacteria</taxon>
        <taxon>Pseudomonadati</taxon>
        <taxon>Myxococcota</taxon>
        <taxon>Polyangia</taxon>
        <taxon>Polyangiales</taxon>
        <taxon>Polyangiaceae</taxon>
        <taxon>Chondromyces</taxon>
    </lineage>
</organism>
<dbReference type="STRING" id="1192034.CAP_5476"/>
<comment type="caution">
    <text evidence="1">The sequence shown here is derived from an EMBL/GenBank/DDBJ whole genome shotgun (WGS) entry which is preliminary data.</text>
</comment>
<dbReference type="Proteomes" id="UP000019678">
    <property type="component" value="Unassembled WGS sequence"/>
</dbReference>
<name>A0A017T3C9_9BACT</name>
<reference evidence="1 2" key="1">
    <citation type="submission" date="2013-05" db="EMBL/GenBank/DDBJ databases">
        <title>Genome assembly of Chondromyces apiculatus DSM 436.</title>
        <authorList>
            <person name="Sharma G."/>
            <person name="Khatri I."/>
            <person name="Kaur C."/>
            <person name="Mayilraj S."/>
            <person name="Subramanian S."/>
        </authorList>
    </citation>
    <scope>NUCLEOTIDE SEQUENCE [LARGE SCALE GENOMIC DNA]</scope>
    <source>
        <strain evidence="1 2">DSM 436</strain>
    </source>
</reference>
<accession>A0A017T3C9</accession>
<dbReference type="AlphaFoldDB" id="A0A017T3C9"/>
<gene>
    <name evidence="1" type="ORF">CAP_5476</name>
</gene>
<dbReference type="RefSeq" id="WP_044245874.1">
    <property type="nucleotide sequence ID" value="NZ_ASRX01000045.1"/>
</dbReference>
<evidence type="ECO:0000313" key="1">
    <source>
        <dbReference type="EMBL" id="EYF03492.1"/>
    </source>
</evidence>
<dbReference type="EMBL" id="ASRX01000045">
    <property type="protein sequence ID" value="EYF03492.1"/>
    <property type="molecule type" value="Genomic_DNA"/>
</dbReference>
<sequence>MSSETPTETTQETSYLDAIFAALRSAGQKLDATRTWLASAEAAGTPGWRLQALSAARNAHGEARAYVADLEARLGRLGSGPELPPPLDVLPARLDAIRTDLKATDERLLRVAADAASQPVGQA</sequence>
<protein>
    <submittedName>
        <fullName evidence="1">Uncharacterized protein</fullName>
    </submittedName>
</protein>